<evidence type="ECO:0000313" key="4">
    <source>
        <dbReference type="Proteomes" id="UP000645462"/>
    </source>
</evidence>
<evidence type="ECO:0000256" key="1">
    <source>
        <dbReference type="SAM" id="Coils"/>
    </source>
</evidence>
<gene>
    <name evidence="3" type="ORF">GCM10011363_44960</name>
</gene>
<dbReference type="Proteomes" id="UP000645462">
    <property type="component" value="Unassembled WGS sequence"/>
</dbReference>
<name>A0ABQ1LGL2_9RHOB</name>
<evidence type="ECO:0008006" key="5">
    <source>
        <dbReference type="Google" id="ProtNLM"/>
    </source>
</evidence>
<keyword evidence="1" id="KW-0175">Coiled coil</keyword>
<feature type="compositionally biased region" description="Polar residues" evidence="2">
    <location>
        <begin position="78"/>
        <end position="98"/>
    </location>
</feature>
<accession>A0ABQ1LGL2</accession>
<evidence type="ECO:0000256" key="2">
    <source>
        <dbReference type="SAM" id="MobiDB-lite"/>
    </source>
</evidence>
<proteinExistence type="predicted"/>
<feature type="region of interest" description="Disordered" evidence="2">
    <location>
        <begin position="74"/>
        <end position="110"/>
    </location>
</feature>
<organism evidence="3 4">
    <name type="scientific">Marivita lacus</name>
    <dbReference type="NCBI Taxonomy" id="1323742"/>
    <lineage>
        <taxon>Bacteria</taxon>
        <taxon>Pseudomonadati</taxon>
        <taxon>Pseudomonadota</taxon>
        <taxon>Alphaproteobacteria</taxon>
        <taxon>Rhodobacterales</taxon>
        <taxon>Roseobacteraceae</taxon>
        <taxon>Marivita</taxon>
    </lineage>
</organism>
<evidence type="ECO:0000313" key="3">
    <source>
        <dbReference type="EMBL" id="GGC23491.1"/>
    </source>
</evidence>
<comment type="caution">
    <text evidence="3">The sequence shown here is derived from an EMBL/GenBank/DDBJ whole genome shotgun (WGS) entry which is preliminary data.</text>
</comment>
<sequence>MSQPSRRPPKMYSGLQTRRTAHQLYLKMSYLELEKVRRRKEMEALQGRLHALEERGIELEQEILATQIEINNHPEIVSPNTAQDIQSSKLKGRQSSASEAAHRPGLNIKY</sequence>
<reference evidence="4" key="1">
    <citation type="journal article" date="2019" name="Int. J. Syst. Evol. Microbiol.">
        <title>The Global Catalogue of Microorganisms (GCM) 10K type strain sequencing project: providing services to taxonomists for standard genome sequencing and annotation.</title>
        <authorList>
            <consortium name="The Broad Institute Genomics Platform"/>
            <consortium name="The Broad Institute Genome Sequencing Center for Infectious Disease"/>
            <person name="Wu L."/>
            <person name="Ma J."/>
        </authorList>
    </citation>
    <scope>NUCLEOTIDE SEQUENCE [LARGE SCALE GENOMIC DNA]</scope>
    <source>
        <strain evidence="4">CGMCC 1.12478</strain>
    </source>
</reference>
<keyword evidence="4" id="KW-1185">Reference proteome</keyword>
<protein>
    <recommendedName>
        <fullName evidence="5">Gas vesicle protein</fullName>
    </recommendedName>
</protein>
<feature type="coiled-coil region" evidence="1">
    <location>
        <begin position="35"/>
        <end position="69"/>
    </location>
</feature>
<dbReference type="EMBL" id="BMFC01000027">
    <property type="protein sequence ID" value="GGC23491.1"/>
    <property type="molecule type" value="Genomic_DNA"/>
</dbReference>